<dbReference type="PANTHER" id="PTHR10127:SF850">
    <property type="entry name" value="METALLOENDOPEPTIDASE"/>
    <property type="match status" value="1"/>
</dbReference>
<dbReference type="SUPFAM" id="SSF55486">
    <property type="entry name" value="Metalloproteases ('zincins'), catalytic domain"/>
    <property type="match status" value="1"/>
</dbReference>
<protein>
    <recommendedName>
        <fullName evidence="1">Peptidase metallopeptidase domain-containing protein</fullName>
    </recommendedName>
</protein>
<dbReference type="InterPro" id="IPR006026">
    <property type="entry name" value="Peptidase_Metallo"/>
</dbReference>
<dbReference type="Gene3D" id="3.40.390.10">
    <property type="entry name" value="Collagenase (Catalytic Domain)"/>
    <property type="match status" value="1"/>
</dbReference>
<evidence type="ECO:0000313" key="2">
    <source>
        <dbReference type="EMBL" id="MDR7297924.1"/>
    </source>
</evidence>
<name>A0ABU1ZBC0_9BURK</name>
<dbReference type="PANTHER" id="PTHR10127">
    <property type="entry name" value="DISCOIDIN, CUB, EGF, LAMININ , AND ZINC METALLOPROTEASE DOMAIN CONTAINING"/>
    <property type="match status" value="1"/>
</dbReference>
<dbReference type="Proteomes" id="UP001180536">
    <property type="component" value="Unassembled WGS sequence"/>
</dbReference>
<gene>
    <name evidence="2" type="ORF">J2X16_003273</name>
</gene>
<accession>A0ABU1ZBC0</accession>
<organism evidence="2 3">
    <name type="scientific">Pelomonas aquatica</name>
    <dbReference type="NCBI Taxonomy" id="431058"/>
    <lineage>
        <taxon>Bacteria</taxon>
        <taxon>Pseudomonadati</taxon>
        <taxon>Pseudomonadota</taxon>
        <taxon>Betaproteobacteria</taxon>
        <taxon>Burkholderiales</taxon>
        <taxon>Sphaerotilaceae</taxon>
        <taxon>Roseateles</taxon>
    </lineage>
</organism>
<feature type="domain" description="Peptidase metallopeptidase" evidence="1">
    <location>
        <begin position="52"/>
        <end position="232"/>
    </location>
</feature>
<dbReference type="InterPro" id="IPR001506">
    <property type="entry name" value="Peptidase_M12A"/>
</dbReference>
<proteinExistence type="predicted"/>
<dbReference type="InterPro" id="IPR024079">
    <property type="entry name" value="MetalloPept_cat_dom_sf"/>
</dbReference>
<evidence type="ECO:0000259" key="1">
    <source>
        <dbReference type="SMART" id="SM00235"/>
    </source>
</evidence>
<evidence type="ECO:0000313" key="3">
    <source>
        <dbReference type="Proteomes" id="UP001180536"/>
    </source>
</evidence>
<dbReference type="SMART" id="SM00235">
    <property type="entry name" value="ZnMc"/>
    <property type="match status" value="1"/>
</dbReference>
<comment type="caution">
    <text evidence="2">The sequence shown here is derived from an EMBL/GenBank/DDBJ whole genome shotgun (WGS) entry which is preliminary data.</text>
</comment>
<dbReference type="EMBL" id="JAVDXQ010000004">
    <property type="protein sequence ID" value="MDR7297924.1"/>
    <property type="molecule type" value="Genomic_DNA"/>
</dbReference>
<keyword evidence="3" id="KW-1185">Reference proteome</keyword>
<dbReference type="RefSeq" id="WP_056874181.1">
    <property type="nucleotide sequence ID" value="NZ_JAVDXQ010000004.1"/>
</dbReference>
<dbReference type="Pfam" id="PF01400">
    <property type="entry name" value="Astacin"/>
    <property type="match status" value="1"/>
</dbReference>
<reference evidence="2 3" key="1">
    <citation type="submission" date="2023-07" db="EMBL/GenBank/DDBJ databases">
        <title>Sorghum-associated microbial communities from plants grown in Nebraska, USA.</title>
        <authorList>
            <person name="Schachtman D."/>
        </authorList>
    </citation>
    <scope>NUCLEOTIDE SEQUENCE [LARGE SCALE GENOMIC DNA]</scope>
    <source>
        <strain evidence="2 3">BE310</strain>
    </source>
</reference>
<sequence>MATMSSSTRRAAADDAAQPLRYAFHYCNVRPGLPPAAGPQVFGERAAAINTLRDKWLNGTELTYYFYDRPSDGQTVTLSDGSSRFVPWAGPAEQKQAVRKAFDAWAKLGLGLRFREVASPEQAMVRIGFMAGDGSWSYVGRALLDVAAGERTMNIGWDVTRDLDTAIHEIGHALGFNHEHQNPFSGIVWDEEKVYAALAAPPNRWSRQKTHFNILRKLDESTVEGTSWDPDSVMHYPFGPGLIQQPEMYRVEPLQPAGGLSARDIAQVRKIYPAQPPVDEFSELVLAESHRLQIAAGQQIDLRIKPPRTRSYQIATFGEADTLLALFEDSAGDLKFRGGDDDSGEDRNAQLKLRLQRGRSYVLRVRMYYAAAAGETAVMWW</sequence>